<dbReference type="InterPro" id="IPR001650">
    <property type="entry name" value="Helicase_C-like"/>
</dbReference>
<dbReference type="InterPro" id="IPR038718">
    <property type="entry name" value="SNF2-like_sf"/>
</dbReference>
<dbReference type="Gene3D" id="3.40.50.10810">
    <property type="entry name" value="Tandem AAA-ATPase domain"/>
    <property type="match status" value="1"/>
</dbReference>
<dbReference type="STRING" id="1941349.STSP1_00029"/>
<dbReference type="CDD" id="cd18793">
    <property type="entry name" value="SF2_C_SNF"/>
    <property type="match status" value="1"/>
</dbReference>
<keyword evidence="5" id="KW-1185">Reference proteome</keyword>
<dbReference type="RefSeq" id="WP_226997488.1">
    <property type="nucleotide sequence ID" value="NZ_CP021023.1"/>
</dbReference>
<evidence type="ECO:0000313" key="5">
    <source>
        <dbReference type="Proteomes" id="UP000193334"/>
    </source>
</evidence>
<dbReference type="KEGG" id="pbp:STSP1_00029"/>
<dbReference type="Gene3D" id="3.40.50.300">
    <property type="entry name" value="P-loop containing nucleotide triphosphate hydrolases"/>
    <property type="match status" value="1"/>
</dbReference>
<dbReference type="PANTHER" id="PTHR45766:SF6">
    <property type="entry name" value="SWI_SNF-RELATED MATRIX-ASSOCIATED ACTIN-DEPENDENT REGULATOR OF CHROMATIN SUBFAMILY A-LIKE PROTEIN 1"/>
    <property type="match status" value="1"/>
</dbReference>
<dbReference type="EMBL" id="CP021023">
    <property type="protein sequence ID" value="ARN55669.1"/>
    <property type="molecule type" value="Genomic_DNA"/>
</dbReference>
<reference evidence="5" key="1">
    <citation type="submission" date="2017-04" db="EMBL/GenBank/DDBJ databases">
        <title>Comparative genomics and description of representatives of a novel lineage of planctomycetes thriving in anoxic sediments.</title>
        <authorList>
            <person name="Spring S."/>
            <person name="Bunk B."/>
            <person name="Sproer C."/>
        </authorList>
    </citation>
    <scope>NUCLEOTIDE SEQUENCE [LARGE SCALE GENOMIC DNA]</scope>
    <source>
        <strain evidence="5">ST-PulAB-D4</strain>
    </source>
</reference>
<dbReference type="PROSITE" id="PS51192">
    <property type="entry name" value="HELICASE_ATP_BIND_1"/>
    <property type="match status" value="1"/>
</dbReference>
<dbReference type="Pfam" id="PF00271">
    <property type="entry name" value="Helicase_C"/>
    <property type="match status" value="1"/>
</dbReference>
<dbReference type="AlphaFoldDB" id="A0A1W6LIT3"/>
<dbReference type="InterPro" id="IPR027417">
    <property type="entry name" value="P-loop_NTPase"/>
</dbReference>
<sequence length="1182" mass="136816">MNSSEIELKIQEILSQTTVQLASFLSEELADISEDYWREIVRPSLTYPQKMLVDQKGVTSLDGLDLSALLRILDRNWFDLSGEFNFSKEQRNYLKEMQSIRNRWAHKTAEKLDLEDYYRDLDTIQRFVSFISSNSELKEFIQNYKAQLQSLAAEKAEPVDKTEAKNSTNFSINEFVCLKSSPEKKGVILEIDDSKEETRYQIFIDSKKSWFYESQLFREPEKEEINFLTSEEFNSNLSSILIRDPSFSKLYSLNSARIDFIPYQFRPVLKLMRSDRPRLLIADGVGVGKTIEAGLIIKELQARNKIESVLIICPKPLITEKKWENEMRRFEEKFSPLDGPMMRNCIKETNLEGQWPQQYEKAIIPFSLFDEKLLYGSEGKKRKRKKQGLLDLDPPPKFDLVIVDEAHKIKNQSTYTHQATRFFCDNAEAVIFLTATPIQLGGNDLFTLLNVIRPDLVIDENTYQSMIAPNPKIHKAVSILRAQEKDWQSQAKDLLEQAAHTEWGSSVIKNKPEFLEIQEKLAKNNLSPEQRVDLIRDIEELNTFSDMINRTRRRDIGSFTVREPKTIEAEFTPEQKKVHDKVLEIQADVLSLIHDNQNIKFMMSTILRQAASCINGLVPFLKDILTRNLSEIEELAFLNEWDALKIAKIPQDIRKIISKAENLGSKDPKLESLLKIVSEKQSDENNRIIVFSTFRHTLKYLYTNLIENGVRVGLVNGDTPVEERIWLRECFEMDRKSDDAVDVLLFSEIGCEGLDYQFCDCMVNYDLPWNPMKIEQRIGRIDRNGQQSEKVLIYNMITKDTVDAAIYERCLKRIGVFESTLGAGEEILGEISQQIQGIAEDYQLTEQQRNDKLQQLADNKIREIQEQKRLEDRQAEFFGVNLPQKQIDDEIKHATSLWLSPEAVQRLVTNYIRKAAGEMASSEFILGEGIEKTLRLSENVRRKLLEDYRQMPKGKSTVERPWENWLSGDNPMLKITFDIRCAADKRNVTLISPQHPLVRQAAAKLEITDKPVACLEVCQSGITSGDYPFAVYKWVYTGITKKTELMPIASSKEVTENLEELLAQACDFDYETQITDYSLWEDIESSHYKLWSFARHRHIENVRSNAEYKEKSLSVSHKARVSRYQDIINNADDDKIIRMRTSELKSAEMDYKQKIEEIQAAPQRADLNSDIVAYGILRVKEC</sequence>
<dbReference type="SUPFAM" id="SSF52540">
    <property type="entry name" value="P-loop containing nucleoside triphosphate hydrolases"/>
    <property type="match status" value="2"/>
</dbReference>
<feature type="domain" description="Helicase ATP-binding" evidence="2">
    <location>
        <begin position="270"/>
        <end position="455"/>
    </location>
</feature>
<organism evidence="4 5">
    <name type="scientific">Sedimentisphaera salicampi</name>
    <dbReference type="NCBI Taxonomy" id="1941349"/>
    <lineage>
        <taxon>Bacteria</taxon>
        <taxon>Pseudomonadati</taxon>
        <taxon>Planctomycetota</taxon>
        <taxon>Phycisphaerae</taxon>
        <taxon>Sedimentisphaerales</taxon>
        <taxon>Sedimentisphaeraceae</taxon>
        <taxon>Sedimentisphaera</taxon>
    </lineage>
</organism>
<dbReference type="InterPro" id="IPR014001">
    <property type="entry name" value="Helicase_ATP-bd"/>
</dbReference>
<dbReference type="GO" id="GO:0005524">
    <property type="term" value="F:ATP binding"/>
    <property type="evidence" value="ECO:0007669"/>
    <property type="project" value="InterPro"/>
</dbReference>
<evidence type="ECO:0000256" key="1">
    <source>
        <dbReference type="ARBA" id="ARBA00022801"/>
    </source>
</evidence>
<keyword evidence="1 4" id="KW-0378">Hydrolase</keyword>
<dbReference type="InterPro" id="IPR049730">
    <property type="entry name" value="SNF2/RAD54-like_C"/>
</dbReference>
<dbReference type="Proteomes" id="UP000193334">
    <property type="component" value="Chromosome"/>
</dbReference>
<evidence type="ECO:0000313" key="4">
    <source>
        <dbReference type="EMBL" id="ARN55669.1"/>
    </source>
</evidence>
<dbReference type="SMART" id="SM00490">
    <property type="entry name" value="HELICc"/>
    <property type="match status" value="1"/>
</dbReference>
<name>A0A1W6LIT3_9BACT</name>
<dbReference type="Pfam" id="PF18731">
    <property type="entry name" value="HEPN_Swt1"/>
    <property type="match status" value="1"/>
</dbReference>
<dbReference type="PROSITE" id="PS51194">
    <property type="entry name" value="HELICASE_CTER"/>
    <property type="match status" value="1"/>
</dbReference>
<protein>
    <submittedName>
        <fullName evidence="4">RNA polymerase-associated protein RapA</fullName>
        <ecNumber evidence="4">3.6.4.-</ecNumber>
    </submittedName>
</protein>
<dbReference type="SMART" id="SM00487">
    <property type="entry name" value="DEXDc"/>
    <property type="match status" value="1"/>
</dbReference>
<dbReference type="PANTHER" id="PTHR45766">
    <property type="entry name" value="DNA ANNEALING HELICASE AND ENDONUCLEASE ZRANB3 FAMILY MEMBER"/>
    <property type="match status" value="1"/>
</dbReference>
<dbReference type="Pfam" id="PF00176">
    <property type="entry name" value="SNF2-rel_dom"/>
    <property type="match status" value="1"/>
</dbReference>
<accession>A0A1W6LIT3</accession>
<gene>
    <name evidence="4" type="primary">rapA</name>
    <name evidence="4" type="ORF">STSP1_00029</name>
</gene>
<dbReference type="EC" id="3.6.4.-" evidence="4"/>
<feature type="domain" description="Helicase C-terminal" evidence="3">
    <location>
        <begin position="669"/>
        <end position="857"/>
    </location>
</feature>
<evidence type="ECO:0000259" key="3">
    <source>
        <dbReference type="PROSITE" id="PS51194"/>
    </source>
</evidence>
<proteinExistence type="predicted"/>
<dbReference type="InterPro" id="IPR041650">
    <property type="entry name" value="HEPN_Swt1"/>
</dbReference>
<evidence type="ECO:0000259" key="2">
    <source>
        <dbReference type="PROSITE" id="PS51192"/>
    </source>
</evidence>
<dbReference type="InterPro" id="IPR000330">
    <property type="entry name" value="SNF2_N"/>
</dbReference>
<dbReference type="GO" id="GO:0016787">
    <property type="term" value="F:hydrolase activity"/>
    <property type="evidence" value="ECO:0007669"/>
    <property type="project" value="UniProtKB-KW"/>
</dbReference>